<feature type="region of interest" description="Disordered" evidence="1">
    <location>
        <begin position="125"/>
        <end position="168"/>
    </location>
</feature>
<evidence type="ECO:0000313" key="2">
    <source>
        <dbReference type="EMBL" id="KAG0310432.1"/>
    </source>
</evidence>
<dbReference type="GO" id="GO:0005737">
    <property type="term" value="C:cytoplasm"/>
    <property type="evidence" value="ECO:0007669"/>
    <property type="project" value="TreeGrafter"/>
</dbReference>
<dbReference type="Gene3D" id="3.90.190.10">
    <property type="entry name" value="Protein tyrosine phosphatase superfamily"/>
    <property type="match status" value="2"/>
</dbReference>
<dbReference type="InterPro" id="IPR029021">
    <property type="entry name" value="Prot-tyrosine_phosphatase-like"/>
</dbReference>
<organism evidence="2 3">
    <name type="scientific">Linnemannia gamsii</name>
    <dbReference type="NCBI Taxonomy" id="64522"/>
    <lineage>
        <taxon>Eukaryota</taxon>
        <taxon>Fungi</taxon>
        <taxon>Fungi incertae sedis</taxon>
        <taxon>Mucoromycota</taxon>
        <taxon>Mortierellomycotina</taxon>
        <taxon>Mortierellomycetes</taxon>
        <taxon>Mortierellales</taxon>
        <taxon>Mortierellaceae</taxon>
        <taxon>Linnemannia</taxon>
    </lineage>
</organism>
<evidence type="ECO:0000256" key="1">
    <source>
        <dbReference type="SAM" id="MobiDB-lite"/>
    </source>
</evidence>
<keyword evidence="3" id="KW-1185">Reference proteome</keyword>
<dbReference type="PANTHER" id="PTHR31126">
    <property type="entry name" value="TYROSINE-PROTEIN PHOSPHATASE"/>
    <property type="match status" value="1"/>
</dbReference>
<protein>
    <submittedName>
        <fullName evidence="2">Uncharacterized protein</fullName>
    </submittedName>
</protein>
<feature type="compositionally biased region" description="Low complexity" evidence="1">
    <location>
        <begin position="16"/>
        <end position="33"/>
    </location>
</feature>
<reference evidence="2" key="1">
    <citation type="journal article" date="2020" name="Fungal Divers.">
        <title>Resolving the Mortierellaceae phylogeny through synthesis of multi-gene phylogenetics and phylogenomics.</title>
        <authorList>
            <person name="Vandepol N."/>
            <person name="Liber J."/>
            <person name="Desiro A."/>
            <person name="Na H."/>
            <person name="Kennedy M."/>
            <person name="Barry K."/>
            <person name="Grigoriev I.V."/>
            <person name="Miller A.N."/>
            <person name="O'Donnell K."/>
            <person name="Stajich J.E."/>
            <person name="Bonito G."/>
        </authorList>
    </citation>
    <scope>NUCLEOTIDE SEQUENCE</scope>
    <source>
        <strain evidence="2">NVP60</strain>
    </source>
</reference>
<feature type="compositionally biased region" description="Low complexity" evidence="1">
    <location>
        <begin position="135"/>
        <end position="163"/>
    </location>
</feature>
<dbReference type="PANTHER" id="PTHR31126:SF48">
    <property type="entry name" value="INOSITOL PHOSPHATASE SIW14"/>
    <property type="match status" value="1"/>
</dbReference>
<name>A0A9P6R3M2_9FUNG</name>
<dbReference type="GO" id="GO:0016791">
    <property type="term" value="F:phosphatase activity"/>
    <property type="evidence" value="ECO:0007669"/>
    <property type="project" value="TreeGrafter"/>
</dbReference>
<feature type="compositionally biased region" description="Basic and acidic residues" evidence="1">
    <location>
        <begin position="1"/>
        <end position="15"/>
    </location>
</feature>
<gene>
    <name evidence="2" type="ORF">BGZ97_012562</name>
</gene>
<dbReference type="InterPro" id="IPR004861">
    <property type="entry name" value="Siw14-like"/>
</dbReference>
<comment type="caution">
    <text evidence="2">The sequence shown here is derived from an EMBL/GenBank/DDBJ whole genome shotgun (WGS) entry which is preliminary data.</text>
</comment>
<accession>A0A9P6R3M2</accession>
<dbReference type="SUPFAM" id="SSF52799">
    <property type="entry name" value="(Phosphotyrosine protein) phosphatases II"/>
    <property type="match status" value="2"/>
</dbReference>
<evidence type="ECO:0000313" key="3">
    <source>
        <dbReference type="Proteomes" id="UP000823405"/>
    </source>
</evidence>
<dbReference type="AlphaFoldDB" id="A0A9P6R3M2"/>
<dbReference type="EMBL" id="JAAAIN010000839">
    <property type="protein sequence ID" value="KAG0310432.1"/>
    <property type="molecule type" value="Genomic_DNA"/>
</dbReference>
<dbReference type="Pfam" id="PF03162">
    <property type="entry name" value="Y_phosphatase2"/>
    <property type="match status" value="2"/>
</dbReference>
<dbReference type="Proteomes" id="UP000823405">
    <property type="component" value="Unassembled WGS sequence"/>
</dbReference>
<sequence>MDPSHGRNSDNKDAFNDSNNNININEGSSSSSNHQHTHRPKVESIEVVTSISNTNVHEDGSITPTPATVLGTSVSENEVITALVQQDPQVWKSSSISAIIDLSETIASTSLSAAAALGVPPTLLAPDHTSVTGPSGSNTSSRATSSNPGAFDQQQQQQQQQQQRQRELHYESANAVLVPPLNFALVAPGVYRSGHPNKHNFPFMKKLGLKVIHRIGCLIGCLRKIQNWSMTSIFDEYRRFAGSKVLADQEFIEIFPAKVPYLLEHKPVWL</sequence>
<dbReference type="OrthoDB" id="6375174at2759"/>
<proteinExistence type="predicted"/>
<feature type="region of interest" description="Disordered" evidence="1">
    <location>
        <begin position="1"/>
        <end position="42"/>
    </location>
</feature>